<dbReference type="Proteomes" id="UP000660668">
    <property type="component" value="Unassembled WGS sequence"/>
</dbReference>
<feature type="domain" description="EamA" evidence="8">
    <location>
        <begin position="19"/>
        <end position="154"/>
    </location>
</feature>
<dbReference type="PANTHER" id="PTHR32322">
    <property type="entry name" value="INNER MEMBRANE TRANSPORTER"/>
    <property type="match status" value="1"/>
</dbReference>
<evidence type="ECO:0000313" key="10">
    <source>
        <dbReference type="Proteomes" id="UP000660668"/>
    </source>
</evidence>
<evidence type="ECO:0000259" key="8">
    <source>
        <dbReference type="Pfam" id="PF00892"/>
    </source>
</evidence>
<dbReference type="Pfam" id="PF00892">
    <property type="entry name" value="EamA"/>
    <property type="match status" value="2"/>
</dbReference>
<dbReference type="PANTHER" id="PTHR32322:SF18">
    <property type="entry name" value="S-ADENOSYLMETHIONINE_S-ADENOSYLHOMOCYSTEINE TRANSPORTER"/>
    <property type="match status" value="1"/>
</dbReference>
<feature type="transmembrane region" description="Helical" evidence="7">
    <location>
        <begin position="194"/>
        <end position="213"/>
    </location>
</feature>
<evidence type="ECO:0000256" key="3">
    <source>
        <dbReference type="ARBA" id="ARBA00022475"/>
    </source>
</evidence>
<feature type="transmembrane region" description="Helical" evidence="7">
    <location>
        <begin position="85"/>
        <end position="103"/>
    </location>
</feature>
<protein>
    <submittedName>
        <fullName evidence="9">DMT family transporter</fullName>
    </submittedName>
</protein>
<keyword evidence="10" id="KW-1185">Reference proteome</keyword>
<feature type="transmembrane region" description="Helical" evidence="7">
    <location>
        <begin position="21"/>
        <end position="41"/>
    </location>
</feature>
<feature type="transmembrane region" description="Helical" evidence="7">
    <location>
        <begin position="109"/>
        <end position="129"/>
    </location>
</feature>
<name>A0A930VMM5_9ACTN</name>
<dbReference type="EMBL" id="JADKPO010000007">
    <property type="protein sequence ID" value="MBF4767525.1"/>
    <property type="molecule type" value="Genomic_DNA"/>
</dbReference>
<dbReference type="InterPro" id="IPR050638">
    <property type="entry name" value="AA-Vitamin_Transporters"/>
</dbReference>
<dbReference type="InterPro" id="IPR037185">
    <property type="entry name" value="EmrE-like"/>
</dbReference>
<feature type="transmembrane region" description="Helical" evidence="7">
    <location>
        <begin position="291"/>
        <end position="310"/>
    </location>
</feature>
<comment type="subcellular location">
    <subcellularLocation>
        <location evidence="1">Cell membrane</location>
        <topology evidence="1">Multi-pass membrane protein</topology>
    </subcellularLocation>
</comment>
<evidence type="ECO:0000313" key="9">
    <source>
        <dbReference type="EMBL" id="MBF4767525.1"/>
    </source>
</evidence>
<keyword evidence="4 7" id="KW-0812">Transmembrane</keyword>
<evidence type="ECO:0000256" key="7">
    <source>
        <dbReference type="SAM" id="Phobius"/>
    </source>
</evidence>
<evidence type="ECO:0000256" key="2">
    <source>
        <dbReference type="ARBA" id="ARBA00007362"/>
    </source>
</evidence>
<dbReference type="SUPFAM" id="SSF103481">
    <property type="entry name" value="Multidrug resistance efflux transporter EmrE"/>
    <property type="match status" value="2"/>
</dbReference>
<keyword evidence="6 7" id="KW-0472">Membrane</keyword>
<evidence type="ECO:0000256" key="4">
    <source>
        <dbReference type="ARBA" id="ARBA00022692"/>
    </source>
</evidence>
<feature type="transmembrane region" description="Helical" evidence="7">
    <location>
        <begin position="53"/>
        <end position="73"/>
    </location>
</feature>
<comment type="similarity">
    <text evidence="2">Belongs to the EamA transporter family.</text>
</comment>
<dbReference type="RefSeq" id="WP_194695671.1">
    <property type="nucleotide sequence ID" value="NZ_JADKPO010000007.1"/>
</dbReference>
<feature type="transmembrane region" description="Helical" evidence="7">
    <location>
        <begin position="136"/>
        <end position="154"/>
    </location>
</feature>
<evidence type="ECO:0000256" key="6">
    <source>
        <dbReference type="ARBA" id="ARBA00023136"/>
    </source>
</evidence>
<proteinExistence type="inferred from homology"/>
<sequence>MATLADDIEVLAPSPRTLSGLAFALLSAASFGMSGALARGLLHEGWTPGAVSVVRIALAALVIAPFGLTALRGRWHLLAAQWRTLLAFGIVAVAAPQFFYFSAVAHMEVAPALLIEFIAPAAVVVWLWLRHGERPGRLTLAGALTAALGLVLVLDLFSGAGLSLTGVLWALGAMVGCATYFVMSGDHSGGLPPIVLAAAGLLVAALTMAVLGVTGLVEMAASDASVDLAGATVAWWVPIVLLGVFTAALSYASGIAAIRRLGSRLASFVALAEVLFGVLWAWALLDELPRAVQVAGGALILAGVVAVKLGERTTATATGRPDA</sequence>
<feature type="domain" description="EamA" evidence="8">
    <location>
        <begin position="165"/>
        <end position="307"/>
    </location>
</feature>
<evidence type="ECO:0000256" key="5">
    <source>
        <dbReference type="ARBA" id="ARBA00022989"/>
    </source>
</evidence>
<feature type="transmembrane region" description="Helical" evidence="7">
    <location>
        <begin position="233"/>
        <end position="258"/>
    </location>
</feature>
<organism evidence="9 10">
    <name type="scientific">Nocardioides agariphilus</name>
    <dbReference type="NCBI Taxonomy" id="433664"/>
    <lineage>
        <taxon>Bacteria</taxon>
        <taxon>Bacillati</taxon>
        <taxon>Actinomycetota</taxon>
        <taxon>Actinomycetes</taxon>
        <taxon>Propionibacteriales</taxon>
        <taxon>Nocardioidaceae</taxon>
        <taxon>Nocardioides</taxon>
    </lineage>
</organism>
<dbReference type="InterPro" id="IPR000620">
    <property type="entry name" value="EamA_dom"/>
</dbReference>
<reference evidence="9" key="1">
    <citation type="submission" date="2020-11" db="EMBL/GenBank/DDBJ databases">
        <title>Nocardioides cynanchi sp. nov., isolated from soil of rhizosphere of Cynanchum wilfordii.</title>
        <authorList>
            <person name="Lee J.-S."/>
            <person name="Suh M.K."/>
            <person name="Kim J.-S."/>
        </authorList>
    </citation>
    <scope>NUCLEOTIDE SEQUENCE</scope>
    <source>
        <strain evidence="9">KCTC 19276</strain>
    </source>
</reference>
<feature type="transmembrane region" description="Helical" evidence="7">
    <location>
        <begin position="160"/>
        <end position="182"/>
    </location>
</feature>
<evidence type="ECO:0000256" key="1">
    <source>
        <dbReference type="ARBA" id="ARBA00004651"/>
    </source>
</evidence>
<keyword evidence="3" id="KW-1003">Cell membrane</keyword>
<accession>A0A930VMM5</accession>
<keyword evidence="5 7" id="KW-1133">Transmembrane helix</keyword>
<feature type="transmembrane region" description="Helical" evidence="7">
    <location>
        <begin position="265"/>
        <end position="285"/>
    </location>
</feature>
<dbReference type="GO" id="GO:0005886">
    <property type="term" value="C:plasma membrane"/>
    <property type="evidence" value="ECO:0007669"/>
    <property type="project" value="UniProtKB-SubCell"/>
</dbReference>
<dbReference type="AlphaFoldDB" id="A0A930VMM5"/>
<comment type="caution">
    <text evidence="9">The sequence shown here is derived from an EMBL/GenBank/DDBJ whole genome shotgun (WGS) entry which is preliminary data.</text>
</comment>
<gene>
    <name evidence="9" type="ORF">ISU10_07070</name>
</gene>